<evidence type="ECO:0008006" key="7">
    <source>
        <dbReference type="Google" id="ProtNLM"/>
    </source>
</evidence>
<keyword evidence="4" id="KW-0143">Chaperone</keyword>
<dbReference type="SUPFAM" id="SSF141457">
    <property type="entry name" value="BH3618-like"/>
    <property type="match status" value="1"/>
</dbReference>
<dbReference type="InterPro" id="IPR003775">
    <property type="entry name" value="Flagellar_assembly_factor_FliW"/>
</dbReference>
<organism evidence="5 6">
    <name type="scientific">Helicobacter aurati</name>
    <dbReference type="NCBI Taxonomy" id="137778"/>
    <lineage>
        <taxon>Bacteria</taxon>
        <taxon>Pseudomonadati</taxon>
        <taxon>Campylobacterota</taxon>
        <taxon>Epsilonproteobacteria</taxon>
        <taxon>Campylobacterales</taxon>
        <taxon>Helicobacteraceae</taxon>
        <taxon>Helicobacter</taxon>
    </lineage>
</organism>
<sequence length="244" mass="28011">MKTLYSLKSNINNGHRIMHQNNKVILEKVDSVFAKLFYSNSPDLVLHKESDLNPLSCNQTTHTINYSHDEAIKQQNQSTNIQNPTTNKKLANNFAKEIPHTDNYTATNINNPLKILESLGLNSSYVADTTKASHRNFIITDIECNHASSKTIQQENMELILVNPYKLRDYSFTIPEYITMILHITTKSKILVYCPLDLNNPLESSEINYLFPIIFNTQTKLAAQIPLSIMDYPEFTKQTLRLYL</sequence>
<keyword evidence="3" id="KW-0810">Translation regulation</keyword>
<keyword evidence="6" id="KW-1185">Reference proteome</keyword>
<dbReference type="Pfam" id="PF02623">
    <property type="entry name" value="FliW"/>
    <property type="match status" value="1"/>
</dbReference>
<evidence type="ECO:0000313" key="6">
    <source>
        <dbReference type="Proteomes" id="UP000256424"/>
    </source>
</evidence>
<gene>
    <name evidence="5" type="ORF">CQA66_00700</name>
</gene>
<evidence type="ECO:0000256" key="4">
    <source>
        <dbReference type="ARBA" id="ARBA00023186"/>
    </source>
</evidence>
<protein>
    <recommendedName>
        <fullName evidence="7">Flagellar assembly protein FliW</fullName>
    </recommendedName>
</protein>
<dbReference type="InterPro" id="IPR024046">
    <property type="entry name" value="Flagellar_assmbl_FliW_dom_sf"/>
</dbReference>
<dbReference type="GO" id="GO:0006417">
    <property type="term" value="P:regulation of translation"/>
    <property type="evidence" value="ECO:0007669"/>
    <property type="project" value="UniProtKB-KW"/>
</dbReference>
<accession>A0A3D8J8A9</accession>
<name>A0A3D8J8A9_9HELI</name>
<comment type="caution">
    <text evidence="5">The sequence shown here is derived from an EMBL/GenBank/DDBJ whole genome shotgun (WGS) entry which is preliminary data.</text>
</comment>
<dbReference type="AlphaFoldDB" id="A0A3D8J8A9"/>
<evidence type="ECO:0000256" key="2">
    <source>
        <dbReference type="ARBA" id="ARBA00022795"/>
    </source>
</evidence>
<evidence type="ECO:0000256" key="1">
    <source>
        <dbReference type="ARBA" id="ARBA00022490"/>
    </source>
</evidence>
<dbReference type="OrthoDB" id="5372942at2"/>
<dbReference type="PANTHER" id="PTHR39190:SF1">
    <property type="entry name" value="FLAGELLAR ASSEMBLY FACTOR FLIW"/>
    <property type="match status" value="1"/>
</dbReference>
<evidence type="ECO:0000313" key="5">
    <source>
        <dbReference type="EMBL" id="RDU73737.1"/>
    </source>
</evidence>
<dbReference type="PANTHER" id="PTHR39190">
    <property type="entry name" value="FLAGELLAR ASSEMBLY FACTOR FLIW"/>
    <property type="match status" value="1"/>
</dbReference>
<dbReference type="RefSeq" id="WP_104762569.1">
    <property type="nucleotide sequence ID" value="NZ_FZPM01000005.1"/>
</dbReference>
<keyword evidence="2" id="KW-1005">Bacterial flagellum biogenesis</keyword>
<dbReference type="Proteomes" id="UP000256424">
    <property type="component" value="Unassembled WGS sequence"/>
</dbReference>
<reference evidence="5 6" key="1">
    <citation type="submission" date="2018-04" db="EMBL/GenBank/DDBJ databases">
        <title>Novel Campyloabacter and Helicobacter Species and Strains.</title>
        <authorList>
            <person name="Mannion A.J."/>
            <person name="Shen Z."/>
            <person name="Fox J.G."/>
        </authorList>
    </citation>
    <scope>NUCLEOTIDE SEQUENCE [LARGE SCALE GENOMIC DNA]</scope>
    <source>
        <strain evidence="5 6">MIT 97-5075</strain>
    </source>
</reference>
<dbReference type="GO" id="GO:0044780">
    <property type="term" value="P:bacterial-type flagellum assembly"/>
    <property type="evidence" value="ECO:0007669"/>
    <property type="project" value="InterPro"/>
</dbReference>
<evidence type="ECO:0000256" key="3">
    <source>
        <dbReference type="ARBA" id="ARBA00022845"/>
    </source>
</evidence>
<keyword evidence="1" id="KW-0963">Cytoplasm</keyword>
<dbReference type="Gene3D" id="2.30.290.10">
    <property type="entry name" value="BH3618-like"/>
    <property type="match status" value="1"/>
</dbReference>
<dbReference type="EMBL" id="NXLW01000001">
    <property type="protein sequence ID" value="RDU73737.1"/>
    <property type="molecule type" value="Genomic_DNA"/>
</dbReference>
<proteinExistence type="predicted"/>